<evidence type="ECO:0000313" key="8">
    <source>
        <dbReference type="Proteomes" id="UP000272942"/>
    </source>
</evidence>
<feature type="coiled-coil region" evidence="5">
    <location>
        <begin position="73"/>
        <end position="100"/>
    </location>
</feature>
<evidence type="ECO:0000313" key="9">
    <source>
        <dbReference type="WBParaSite" id="ECPE_0000635701-mRNA-1"/>
    </source>
</evidence>
<dbReference type="Proteomes" id="UP000272942">
    <property type="component" value="Unassembled WGS sequence"/>
</dbReference>
<dbReference type="WBParaSite" id="ECPE_0000635701-mRNA-1">
    <property type="protein sequence ID" value="ECPE_0000635701-mRNA-1"/>
    <property type="gene ID" value="ECPE_0000635701"/>
</dbReference>
<name>A0A183AHA9_9TREM</name>
<evidence type="ECO:0000256" key="1">
    <source>
        <dbReference type="ARBA" id="ARBA00004370"/>
    </source>
</evidence>
<keyword evidence="3" id="KW-1133">Transmembrane helix</keyword>
<evidence type="ECO:0000256" key="4">
    <source>
        <dbReference type="ARBA" id="ARBA00023136"/>
    </source>
</evidence>
<dbReference type="PROSITE" id="PS51469">
    <property type="entry name" value="SUN"/>
    <property type="match status" value="1"/>
</dbReference>
<dbReference type="GO" id="GO:0005635">
    <property type="term" value="C:nuclear envelope"/>
    <property type="evidence" value="ECO:0007669"/>
    <property type="project" value="UniProtKB-ARBA"/>
</dbReference>
<protein>
    <submittedName>
        <fullName evidence="9">SUN domain-containing protein</fullName>
    </submittedName>
</protein>
<dbReference type="Gene3D" id="2.60.120.260">
    <property type="entry name" value="Galactose-binding domain-like"/>
    <property type="match status" value="2"/>
</dbReference>
<reference evidence="9" key="1">
    <citation type="submission" date="2016-06" db="UniProtKB">
        <authorList>
            <consortium name="WormBaseParasite"/>
        </authorList>
    </citation>
    <scope>IDENTIFICATION</scope>
</reference>
<evidence type="ECO:0000256" key="5">
    <source>
        <dbReference type="SAM" id="Coils"/>
    </source>
</evidence>
<comment type="subcellular location">
    <subcellularLocation>
        <location evidence="1">Membrane</location>
    </subcellularLocation>
</comment>
<evidence type="ECO:0000256" key="3">
    <source>
        <dbReference type="ARBA" id="ARBA00022989"/>
    </source>
</evidence>
<proteinExistence type="predicted"/>
<sequence>MHAGVQPLKSRVQCVLVPSLPKVIFHGPTDGKLMEQLMAFSETVNQRLEVLSENLRSTNARVFDMATKTTLNSNSLKDQMSEFKEQLNNYSTALKQWQLEWQAHQASSSVPQTNEVESVSETSMETLLHSAINLMNQTVLMHIESLQIELRADESGRWKQYEERLSKLTLLLANLRFQLTYRIRQTEHQLNQLRLELRKNLDRESTVGGELLSLVNDLRTTITKLEEKHLYLQKAVVETDSIARNSRDVIRECNQRLLHSCNGCRQLVAEQVSFGIANLSDQLTIQITSLVEKALLKQIQTEKFDSKWFTHLNNVVGQIARESVEEALNTRIYVDDNTDNSMMNLSDIRTIQKLIDTALLRFAADRTGLADFALESSGGAIVGTRCTRTYTEGSSLFSLFGIPTILQPGNNPGDCWPFHGSTGQAVIRLSAPVIISAVSLEHLPRSLAPNQRLDSAPKDFVIKNQTEPVQYVEFTVLSNHGHPVYTCVYRLRVHGTMAE</sequence>
<evidence type="ECO:0000313" key="7">
    <source>
        <dbReference type="EMBL" id="VDP78129.1"/>
    </source>
</evidence>
<accession>A0A183AHA9</accession>
<dbReference type="InterPro" id="IPR045119">
    <property type="entry name" value="SUN1-5"/>
</dbReference>
<organism evidence="9">
    <name type="scientific">Echinostoma caproni</name>
    <dbReference type="NCBI Taxonomy" id="27848"/>
    <lineage>
        <taxon>Eukaryota</taxon>
        <taxon>Metazoa</taxon>
        <taxon>Spiralia</taxon>
        <taxon>Lophotrochozoa</taxon>
        <taxon>Platyhelminthes</taxon>
        <taxon>Trematoda</taxon>
        <taxon>Digenea</taxon>
        <taxon>Plagiorchiida</taxon>
        <taxon>Echinostomata</taxon>
        <taxon>Echinostomatoidea</taxon>
        <taxon>Echinostomatidae</taxon>
        <taxon>Echinostoma</taxon>
    </lineage>
</organism>
<reference evidence="7 8" key="2">
    <citation type="submission" date="2018-11" db="EMBL/GenBank/DDBJ databases">
        <authorList>
            <consortium name="Pathogen Informatics"/>
        </authorList>
    </citation>
    <scope>NUCLEOTIDE SEQUENCE [LARGE SCALE GENOMIC DNA]</scope>
    <source>
        <strain evidence="7 8">Egypt</strain>
    </source>
</reference>
<dbReference type="PANTHER" id="PTHR12911:SF8">
    <property type="entry name" value="KLAROID PROTEIN-RELATED"/>
    <property type="match status" value="1"/>
</dbReference>
<evidence type="ECO:0000256" key="2">
    <source>
        <dbReference type="ARBA" id="ARBA00022692"/>
    </source>
</evidence>
<dbReference type="OrthoDB" id="342281at2759"/>
<feature type="domain" description="SUN" evidence="6">
    <location>
        <begin position="352"/>
        <end position="499"/>
    </location>
</feature>
<dbReference type="EMBL" id="UZAN01043337">
    <property type="protein sequence ID" value="VDP78129.1"/>
    <property type="molecule type" value="Genomic_DNA"/>
</dbReference>
<keyword evidence="5" id="KW-0175">Coiled coil</keyword>
<dbReference type="GO" id="GO:0016020">
    <property type="term" value="C:membrane"/>
    <property type="evidence" value="ECO:0007669"/>
    <property type="project" value="UniProtKB-SubCell"/>
</dbReference>
<keyword evidence="4" id="KW-0472">Membrane</keyword>
<dbReference type="Pfam" id="PF07738">
    <property type="entry name" value="Sad1_UNC"/>
    <property type="match status" value="1"/>
</dbReference>
<evidence type="ECO:0000259" key="6">
    <source>
        <dbReference type="PROSITE" id="PS51469"/>
    </source>
</evidence>
<gene>
    <name evidence="7" type="ORF">ECPE_LOCUS6344</name>
</gene>
<keyword evidence="2" id="KW-0812">Transmembrane</keyword>
<dbReference type="GO" id="GO:0043495">
    <property type="term" value="F:protein-membrane adaptor activity"/>
    <property type="evidence" value="ECO:0007669"/>
    <property type="project" value="TreeGrafter"/>
</dbReference>
<dbReference type="InterPro" id="IPR012919">
    <property type="entry name" value="SUN_dom"/>
</dbReference>
<dbReference type="AlphaFoldDB" id="A0A183AHA9"/>
<keyword evidence="8" id="KW-1185">Reference proteome</keyword>
<dbReference type="PANTHER" id="PTHR12911">
    <property type="entry name" value="SAD1/UNC-84-LIKE PROTEIN-RELATED"/>
    <property type="match status" value="1"/>
</dbReference>